<evidence type="ECO:0000256" key="1">
    <source>
        <dbReference type="SAM" id="MobiDB-lite"/>
    </source>
</evidence>
<keyword evidence="3" id="KW-1185">Reference proteome</keyword>
<evidence type="ECO:0000313" key="2">
    <source>
        <dbReference type="EMBL" id="WQD77843.1"/>
    </source>
</evidence>
<accession>A0ABZ0WKG5</accession>
<protein>
    <submittedName>
        <fullName evidence="2">Uncharacterized protein</fullName>
    </submittedName>
</protein>
<reference evidence="2 3" key="1">
    <citation type="submission" date="2023-12" db="EMBL/GenBank/DDBJ databases">
        <title>Genome sequencing and assembly of bacterial species from a model synthetic community.</title>
        <authorList>
            <person name="Hogle S.L."/>
        </authorList>
    </citation>
    <scope>NUCLEOTIDE SEQUENCE [LARGE SCALE GENOMIC DNA]</scope>
    <source>
        <strain evidence="2 3">HAMBI 2494</strain>
    </source>
</reference>
<evidence type="ECO:0000313" key="3">
    <source>
        <dbReference type="Proteomes" id="UP001325479"/>
    </source>
</evidence>
<dbReference type="RefSeq" id="WP_157977865.1">
    <property type="nucleotide sequence ID" value="NZ_CP139965.1"/>
</dbReference>
<dbReference type="EMBL" id="CP139965">
    <property type="protein sequence ID" value="WQD77843.1"/>
    <property type="molecule type" value="Genomic_DNA"/>
</dbReference>
<proteinExistence type="predicted"/>
<name>A0ABZ0WKG5_9BURK</name>
<dbReference type="Proteomes" id="UP001325479">
    <property type="component" value="Chromosome"/>
</dbReference>
<gene>
    <name evidence="2" type="ORF">U0042_28070</name>
</gene>
<feature type="compositionally biased region" description="Basic and acidic residues" evidence="1">
    <location>
        <begin position="278"/>
        <end position="287"/>
    </location>
</feature>
<feature type="region of interest" description="Disordered" evidence="1">
    <location>
        <begin position="1"/>
        <end position="37"/>
    </location>
</feature>
<feature type="region of interest" description="Disordered" evidence="1">
    <location>
        <begin position="268"/>
        <end position="287"/>
    </location>
</feature>
<organism evidence="2 3">
    <name type="scientific">Paraburkholderia kururiensis</name>
    <dbReference type="NCBI Taxonomy" id="984307"/>
    <lineage>
        <taxon>Bacteria</taxon>
        <taxon>Pseudomonadati</taxon>
        <taxon>Pseudomonadota</taxon>
        <taxon>Betaproteobacteria</taxon>
        <taxon>Burkholderiales</taxon>
        <taxon>Burkholderiaceae</taxon>
        <taxon>Paraburkholderia</taxon>
    </lineage>
</organism>
<sequence>MTTIGNWLRNHLLPSAPQQPTPPAQNEPATVQSVPQTRTAGTQLESLRALNHAVRGQPTQPDEQAVMRTDLKGDVGRKFRPGTRSFPVLPGYAQNAVEAMPAQPDVQLHKRQVRTPDPKATAPAPVERLRNKDVKKVTGKTDRTRSQASFELNHAGPAAQRIASGFTLGAHPTARDERAALGEKIRDAIPADQRGEPPHTLALMLGRALAEVSGGDVNRANTLLDQLRNPAIPRSDDERRDLFALTCALSRAPLSFDALSIVAPHEIKPVPSASPSKTEQKIHDDANRETRRAADRLLKHWPPNEPRPRNIDEMLVAANTVLPRAERHAGLASDAPDAVAQALAGEPLAAKALICGATLIDDPQANPETRFRSAYLAFRNHIGEAKLGQVQSRMYQMVRQAQRTAQNAQTGSWLRRAANFMKSPRRMGQAAQHTVGANSSAHDALNLGTAGGLLQHPEDDFSTVLSIDVVMKQLNSRIVAAPVTQYGQQPDAQLVQDAVRVVALGQWQQAIGAKGKLRRGIGFGRTQRGIIEREVAKMLHVDRKTVRESQAFKDLPKQMTAHELATWAEESGAAMDDVVPDTRDRTLRQNIERMKVVLYEPDPQASSSVEGIADSLCYVIGNMPRTWQMQLSSGGVYGVNANISENLATALGIVGLPAASIAPDVALLRGRHSVVEVGSSAHNGQLFIGTDKRVSMHAGVGGFVGWSLLGGRLMASGYGSAVAGRDTSKPRGVMFRARVRSTEDPAGSPEAWRDKLQSVVRNIYRSGPGAQAPRSQTEMWDGLADEFYKDPDLSINWLENESATNYASVSGTAGARYVNPDGYKFGPYATVEGRVSGNTMHREDATGMQTVETAVKGRAGGVNGTASLVAAPAPSPVSIGSPFGSSSLPSTPAFGVGVSVLQSATGAALRIAEEDGNVVPERTFRDTEFTNVDHYLQFVDSRNADWSASAEHGQQELNEYLTKVKLNSGHGNQIHGERQRMTPEAGAEINAYRNVLRLYEESGKPHSDEDKKEIARIQGEIARVLESPASWTNQVLYTYEINVKQQVKGPMYVIGAQSVKQVSAEREVSTLMARN</sequence>